<dbReference type="PROSITE" id="PS51297">
    <property type="entry name" value="K_BOX"/>
    <property type="match status" value="1"/>
</dbReference>
<dbReference type="PANTHER" id="PTHR10996">
    <property type="entry name" value="2-HYDROXYACID DEHYDROGENASE-RELATED"/>
    <property type="match status" value="1"/>
</dbReference>
<dbReference type="InterPro" id="IPR033896">
    <property type="entry name" value="MEF2-like_N"/>
</dbReference>
<evidence type="ECO:0000313" key="14">
    <source>
        <dbReference type="Proteomes" id="UP001634393"/>
    </source>
</evidence>
<evidence type="ECO:0000259" key="11">
    <source>
        <dbReference type="PROSITE" id="PS50066"/>
    </source>
</evidence>
<dbReference type="PRINTS" id="PR00404">
    <property type="entry name" value="MADSDOMAIN"/>
</dbReference>
<evidence type="ECO:0000256" key="7">
    <source>
        <dbReference type="ARBA" id="ARBA00023125"/>
    </source>
</evidence>
<evidence type="ECO:0000256" key="4">
    <source>
        <dbReference type="ARBA" id="ARBA00023015"/>
    </source>
</evidence>
<name>A0ABD3RTZ8_9LAMI</name>
<dbReference type="SMART" id="SM00432">
    <property type="entry name" value="MADS"/>
    <property type="match status" value="1"/>
</dbReference>
<dbReference type="FunFam" id="3.40.1810.10:FF:000012">
    <property type="entry name" value="MADS-box protein SOC1"/>
    <property type="match status" value="1"/>
</dbReference>
<dbReference type="InterPro" id="IPR006140">
    <property type="entry name" value="D-isomer_DH_NAD-bd"/>
</dbReference>
<reference evidence="13 14" key="1">
    <citation type="submission" date="2024-12" db="EMBL/GenBank/DDBJ databases">
        <title>The unique morphological basis and parallel evolutionary history of personate flowers in Penstemon.</title>
        <authorList>
            <person name="Depatie T.H."/>
            <person name="Wessinger C.A."/>
        </authorList>
    </citation>
    <scope>NUCLEOTIDE SEQUENCE [LARGE SCALE GENOMIC DNA]</scope>
    <source>
        <strain evidence="13">WTNN_2</strain>
        <tissue evidence="13">Leaf</tissue>
    </source>
</reference>
<evidence type="ECO:0000256" key="2">
    <source>
        <dbReference type="ARBA" id="ARBA00022857"/>
    </source>
</evidence>
<evidence type="ECO:0000256" key="6">
    <source>
        <dbReference type="ARBA" id="ARBA00023089"/>
    </source>
</evidence>
<keyword evidence="3 10" id="KW-0560">Oxidoreductase</keyword>
<dbReference type="InterPro" id="IPR036291">
    <property type="entry name" value="NAD(P)-bd_dom_sf"/>
</dbReference>
<dbReference type="InterPro" id="IPR006139">
    <property type="entry name" value="D-isomer_2_OHA_DH_cat_dom"/>
</dbReference>
<dbReference type="SUPFAM" id="SSF52283">
    <property type="entry name" value="Formate/glycerate dehydrogenase catalytic domain-like"/>
    <property type="match status" value="1"/>
</dbReference>
<dbReference type="FunFam" id="3.40.50.720:FF:000213">
    <property type="entry name" value="Putative 2-hydroxyacid dehydrogenase"/>
    <property type="match status" value="1"/>
</dbReference>
<evidence type="ECO:0000256" key="3">
    <source>
        <dbReference type="ARBA" id="ARBA00023002"/>
    </source>
</evidence>
<keyword evidence="5" id="KW-0520">NAD</keyword>
<proteinExistence type="inferred from homology"/>
<dbReference type="GO" id="GO:0005634">
    <property type="term" value="C:nucleus"/>
    <property type="evidence" value="ECO:0007669"/>
    <property type="project" value="UniProtKB-SubCell"/>
</dbReference>
<evidence type="ECO:0000259" key="12">
    <source>
        <dbReference type="PROSITE" id="PS51297"/>
    </source>
</evidence>
<dbReference type="EMBL" id="JBJXBP010000008">
    <property type="protein sequence ID" value="KAL3814886.1"/>
    <property type="molecule type" value="Genomic_DNA"/>
</dbReference>
<dbReference type="InterPro" id="IPR002487">
    <property type="entry name" value="TF_Kbox"/>
</dbReference>
<dbReference type="InterPro" id="IPR050223">
    <property type="entry name" value="D-isomer_2-hydroxyacid_DH"/>
</dbReference>
<dbReference type="GO" id="GO:0009908">
    <property type="term" value="P:flower development"/>
    <property type="evidence" value="ECO:0007669"/>
    <property type="project" value="UniProtKB-KW"/>
</dbReference>
<dbReference type="PROSITE" id="PS50066">
    <property type="entry name" value="MADS_BOX_2"/>
    <property type="match status" value="1"/>
</dbReference>
<dbReference type="Proteomes" id="UP001634393">
    <property type="component" value="Unassembled WGS sequence"/>
</dbReference>
<evidence type="ECO:0000256" key="8">
    <source>
        <dbReference type="ARBA" id="ARBA00023163"/>
    </source>
</evidence>
<evidence type="ECO:0000256" key="10">
    <source>
        <dbReference type="RuleBase" id="RU003719"/>
    </source>
</evidence>
<keyword evidence="7" id="KW-0238">DNA-binding</keyword>
<comment type="subcellular location">
    <subcellularLocation>
        <location evidence="1">Nucleus</location>
    </subcellularLocation>
</comment>
<dbReference type="PROSITE" id="PS00350">
    <property type="entry name" value="MADS_BOX_1"/>
    <property type="match status" value="1"/>
</dbReference>
<comment type="caution">
    <text evidence="13">The sequence shown here is derived from an EMBL/GenBank/DDBJ whole genome shotgun (WGS) entry which is preliminary data.</text>
</comment>
<dbReference type="Pfam" id="PF02826">
    <property type="entry name" value="2-Hacid_dh_C"/>
    <property type="match status" value="1"/>
</dbReference>
<feature type="domain" description="MADS-box" evidence="11">
    <location>
        <begin position="1"/>
        <end position="61"/>
    </location>
</feature>
<keyword evidence="4" id="KW-0805">Transcription regulation</keyword>
<dbReference type="Gene3D" id="3.40.50.720">
    <property type="entry name" value="NAD(P)-binding Rossmann-like Domain"/>
    <property type="match status" value="2"/>
</dbReference>
<dbReference type="CDD" id="cd00265">
    <property type="entry name" value="MADS_MEF2_like"/>
    <property type="match status" value="1"/>
</dbReference>
<keyword evidence="14" id="KW-1185">Reference proteome</keyword>
<dbReference type="Pfam" id="PF00319">
    <property type="entry name" value="SRF-TF"/>
    <property type="match status" value="1"/>
</dbReference>
<evidence type="ECO:0000313" key="13">
    <source>
        <dbReference type="EMBL" id="KAL3814886.1"/>
    </source>
</evidence>
<protein>
    <submittedName>
        <fullName evidence="13">Uncharacterized protein</fullName>
    </submittedName>
</protein>
<evidence type="ECO:0000256" key="5">
    <source>
        <dbReference type="ARBA" id="ARBA00023027"/>
    </source>
</evidence>
<dbReference type="PANTHER" id="PTHR10996:SF270">
    <property type="entry name" value="GLYOXYLATE_HYDROXYPYRUVATE REDUCTASE HPR3-LIKE"/>
    <property type="match status" value="1"/>
</dbReference>
<accession>A0ABD3RTZ8</accession>
<keyword evidence="2" id="KW-0521">NADP</keyword>
<gene>
    <name evidence="13" type="ORF">ACJIZ3_016154</name>
</gene>
<dbReference type="InterPro" id="IPR036879">
    <property type="entry name" value="TF_MADSbox_sf"/>
</dbReference>
<dbReference type="SUPFAM" id="SSF51735">
    <property type="entry name" value="NAD(P)-binding Rossmann-fold domains"/>
    <property type="match status" value="1"/>
</dbReference>
<dbReference type="InterPro" id="IPR029752">
    <property type="entry name" value="D-isomer_DH_CS1"/>
</dbReference>
<dbReference type="Gene3D" id="3.40.1810.10">
    <property type="entry name" value="Transcription factor, MADS-box"/>
    <property type="match status" value="1"/>
</dbReference>
<dbReference type="SUPFAM" id="SSF55455">
    <property type="entry name" value="SRF-like"/>
    <property type="match status" value="1"/>
</dbReference>
<evidence type="ECO:0000256" key="9">
    <source>
        <dbReference type="ARBA" id="ARBA00023242"/>
    </source>
</evidence>
<dbReference type="Pfam" id="PF00389">
    <property type="entry name" value="2-Hacid_dh"/>
    <property type="match status" value="1"/>
</dbReference>
<dbReference type="PROSITE" id="PS00065">
    <property type="entry name" value="D_2_HYDROXYACID_DH_1"/>
    <property type="match status" value="1"/>
</dbReference>
<dbReference type="CDD" id="cd12156">
    <property type="entry name" value="HPPR"/>
    <property type="match status" value="1"/>
</dbReference>
<dbReference type="GO" id="GO:0003677">
    <property type="term" value="F:DNA binding"/>
    <property type="evidence" value="ECO:0007669"/>
    <property type="project" value="UniProtKB-KW"/>
</dbReference>
<dbReference type="InterPro" id="IPR002100">
    <property type="entry name" value="TF_MADSbox"/>
</dbReference>
<sequence length="484" mass="53690">MVRGKTQMRRIENATSRQVTFSKRRNGLLKKAFELSVLCDAEVALIIFSPRAKLYEFASSSMQETIERYRRHTKELRANNPPMEQNLQHLKHETATMMKTIEQLETSKRKLLGEGLGTCTMEELQQLEQQLDRSVTSIRARKGKALAAENAILLSQKRSSKELNPEIIVLGPPGVFIRYEKEFCSRFHVLKPWESPLPLAQFLEAQAQNTRAALCGGMFGLSAPVLHHLPSLRMVATTSAGLNHIDLVECRRRGISVANAPAIFSADVADLAVGLLLDVLRKISAGNRFVKNGLWPKQGAYPLGFKLGGKHVGIVGLGSIGLEVAKRLEAFGCTISYHSRKKKPFVSYSFFSNIRELATTSHILILCCALNEETHHMINREVLMALGKEGVIINIARGAVLDEKELVRCLQHGDIAGAGLDVFENEPRVPNDLLVLDNAVLSPHCAVFTEESFGDLYELMSGNLEAFFSDKPLLSLVSEDDGDM</sequence>
<keyword evidence="8" id="KW-0804">Transcription</keyword>
<feature type="domain" description="K-box" evidence="12">
    <location>
        <begin position="87"/>
        <end position="174"/>
    </location>
</feature>
<dbReference type="GO" id="GO:0050793">
    <property type="term" value="P:regulation of developmental process"/>
    <property type="evidence" value="ECO:0007669"/>
    <property type="project" value="UniProtKB-ARBA"/>
</dbReference>
<dbReference type="GO" id="GO:0016616">
    <property type="term" value="F:oxidoreductase activity, acting on the CH-OH group of donors, NAD or NADP as acceptor"/>
    <property type="evidence" value="ECO:0007669"/>
    <property type="project" value="UniProtKB-ARBA"/>
</dbReference>
<evidence type="ECO:0000256" key="1">
    <source>
        <dbReference type="ARBA" id="ARBA00004123"/>
    </source>
</evidence>
<keyword evidence="9" id="KW-0539">Nucleus</keyword>
<organism evidence="13 14">
    <name type="scientific">Penstemon smallii</name>
    <dbReference type="NCBI Taxonomy" id="265156"/>
    <lineage>
        <taxon>Eukaryota</taxon>
        <taxon>Viridiplantae</taxon>
        <taxon>Streptophyta</taxon>
        <taxon>Embryophyta</taxon>
        <taxon>Tracheophyta</taxon>
        <taxon>Spermatophyta</taxon>
        <taxon>Magnoliopsida</taxon>
        <taxon>eudicotyledons</taxon>
        <taxon>Gunneridae</taxon>
        <taxon>Pentapetalae</taxon>
        <taxon>asterids</taxon>
        <taxon>lamiids</taxon>
        <taxon>Lamiales</taxon>
        <taxon>Plantaginaceae</taxon>
        <taxon>Cheloneae</taxon>
        <taxon>Penstemon</taxon>
    </lineage>
</organism>
<comment type="similarity">
    <text evidence="10">Belongs to the D-isomer specific 2-hydroxyacid dehydrogenase family.</text>
</comment>
<keyword evidence="6" id="KW-0287">Flowering</keyword>
<dbReference type="Pfam" id="PF01486">
    <property type="entry name" value="K-box"/>
    <property type="match status" value="1"/>
</dbReference>
<dbReference type="AlphaFoldDB" id="A0ABD3RTZ8"/>